<dbReference type="AlphaFoldDB" id="A0A1X6YCH7"/>
<name>A0A1X6YCH7_9RHOB</name>
<feature type="transmembrane region" description="Helical" evidence="1">
    <location>
        <begin position="176"/>
        <end position="198"/>
    </location>
</feature>
<proteinExistence type="predicted"/>
<dbReference type="EMBL" id="FWFN01000001">
    <property type="protein sequence ID" value="SLN17166.1"/>
    <property type="molecule type" value="Genomic_DNA"/>
</dbReference>
<dbReference type="RefSeq" id="WP_085886422.1">
    <property type="nucleotide sequence ID" value="NZ_FWFN01000001.1"/>
</dbReference>
<evidence type="ECO:0000313" key="3">
    <source>
        <dbReference type="Proteomes" id="UP000193963"/>
    </source>
</evidence>
<keyword evidence="1" id="KW-0812">Transmembrane</keyword>
<keyword evidence="1" id="KW-1133">Transmembrane helix</keyword>
<protein>
    <submittedName>
        <fullName evidence="2">Uncharacterized protein</fullName>
    </submittedName>
</protein>
<gene>
    <name evidence="2" type="ORF">PSM7751_00528</name>
</gene>
<dbReference type="Proteomes" id="UP000193963">
    <property type="component" value="Unassembled WGS sequence"/>
</dbReference>
<reference evidence="3" key="1">
    <citation type="submission" date="2017-03" db="EMBL/GenBank/DDBJ databases">
        <authorList>
            <person name="Rodrigo-Torres L."/>
            <person name="Arahal R.D."/>
            <person name="Lucena T."/>
        </authorList>
    </citation>
    <scope>NUCLEOTIDE SEQUENCE [LARGE SCALE GENOMIC DNA]</scope>
    <source>
        <strain evidence="3">CECT 7751</strain>
    </source>
</reference>
<organism evidence="2 3">
    <name type="scientific">Pseudooceanicola marinus</name>
    <dbReference type="NCBI Taxonomy" id="396013"/>
    <lineage>
        <taxon>Bacteria</taxon>
        <taxon>Pseudomonadati</taxon>
        <taxon>Pseudomonadota</taxon>
        <taxon>Alphaproteobacteria</taxon>
        <taxon>Rhodobacterales</taxon>
        <taxon>Paracoccaceae</taxon>
        <taxon>Pseudooceanicola</taxon>
    </lineage>
</organism>
<evidence type="ECO:0000256" key="1">
    <source>
        <dbReference type="SAM" id="Phobius"/>
    </source>
</evidence>
<keyword evidence="3" id="KW-1185">Reference proteome</keyword>
<dbReference type="OrthoDB" id="7875742at2"/>
<keyword evidence="1" id="KW-0472">Membrane</keyword>
<evidence type="ECO:0000313" key="2">
    <source>
        <dbReference type="EMBL" id="SLN17166.1"/>
    </source>
</evidence>
<accession>A0A1X6YCH7</accession>
<sequence length="199" mass="20852">MSPSDPVIPASAEVLTLTPADRSAVYLLAVDPEAPQMAALLAPRRLNGETGATLATLLGLPPEAEDELELVNPADLEGVGLSGYLTEGLGLDPEEVTPDRARLDAVTAPVVLLRGRLTGLEDRVLPLPRGLSLLGRYDADYTPIGLGQIPTRTATAGTLPPPQGPLPGPFRLSRPWQITLILTGIVALGLLLWVALALI</sequence>